<comment type="caution">
    <text evidence="1">The sequence shown here is derived from an EMBL/GenBank/DDBJ whole genome shotgun (WGS) entry which is preliminary data.</text>
</comment>
<reference evidence="1 2" key="1">
    <citation type="journal article" date="2020" name="Microb. Ecol.">
        <title>Ecogenomics of the Marine Benthic Filamentous Cyanobacterium Adonisia.</title>
        <authorList>
            <person name="Walter J.M."/>
            <person name="Coutinho F.H."/>
            <person name="Leomil L."/>
            <person name="Hargreaves P.I."/>
            <person name="Campeao M.E."/>
            <person name="Vieira V.V."/>
            <person name="Silva B.S."/>
            <person name="Fistarol G.O."/>
            <person name="Salomon P.S."/>
            <person name="Sawabe T."/>
            <person name="Mino S."/>
            <person name="Hosokawa M."/>
            <person name="Miyashita H."/>
            <person name="Maruyama F."/>
            <person name="van Verk M.C."/>
            <person name="Dutilh B.E."/>
            <person name="Thompson C.C."/>
            <person name="Thompson F.L."/>
        </authorList>
    </citation>
    <scope>NUCLEOTIDE SEQUENCE [LARGE SCALE GENOMIC DNA]</scope>
    <source>
        <strain evidence="1 2">CCMR0082</strain>
    </source>
</reference>
<evidence type="ECO:0000313" key="2">
    <source>
        <dbReference type="Proteomes" id="UP000473574"/>
    </source>
</evidence>
<dbReference type="EMBL" id="QZCE01000001">
    <property type="protein sequence ID" value="NEZ61780.1"/>
    <property type="molecule type" value="Genomic_DNA"/>
</dbReference>
<dbReference type="AlphaFoldDB" id="A0A6M0S0M3"/>
<proteinExistence type="predicted"/>
<organism evidence="1 2">
    <name type="scientific">Adonisia turfae CCMR0082</name>
    <dbReference type="NCBI Taxonomy" id="2304604"/>
    <lineage>
        <taxon>Bacteria</taxon>
        <taxon>Bacillati</taxon>
        <taxon>Cyanobacteriota</taxon>
        <taxon>Adonisia</taxon>
        <taxon>Adonisia turfae</taxon>
    </lineage>
</organism>
<gene>
    <name evidence="1" type="ORF">D0962_03150</name>
</gene>
<protein>
    <submittedName>
        <fullName evidence="1">Uncharacterized protein</fullName>
    </submittedName>
</protein>
<name>A0A6M0S0M3_9CYAN</name>
<accession>A0A6M0S0M3</accession>
<dbReference type="RefSeq" id="WP_250564667.1">
    <property type="nucleotide sequence ID" value="NZ_QZCE01000001.1"/>
</dbReference>
<dbReference type="Proteomes" id="UP000473574">
    <property type="component" value="Unassembled WGS sequence"/>
</dbReference>
<sequence length="198" mass="22900">MKLETRAFCRFLVVGWQMARRINPKCVACAQLSVAMARQLHGASGDGCWVEKRCHRRRSHYRNRQGLNEKRRVEYRQQVAAARADDGVERISLEVVASSLPYANLYIWREKRKDAPVHAIAATVIQNGQKVLEVEPIHCAGYRKRQLERYMEQKVMPYLKERFGITHFSNEIRLEPIECPLKDCPLKESFDSGGVVDD</sequence>
<evidence type="ECO:0000313" key="1">
    <source>
        <dbReference type="EMBL" id="NEZ61780.1"/>
    </source>
</evidence>